<protein>
    <recommendedName>
        <fullName evidence="2">histidine kinase</fullName>
        <ecNumber evidence="2">2.7.13.3</ecNumber>
    </recommendedName>
</protein>
<dbReference type="RefSeq" id="WP_162424454.1">
    <property type="nucleotide sequence ID" value="NZ_WVIE01000021.1"/>
</dbReference>
<dbReference type="PRINTS" id="PR00344">
    <property type="entry name" value="BCTRLSENSOR"/>
</dbReference>
<keyword evidence="9" id="KW-1185">Reference proteome</keyword>
<dbReference type="GO" id="GO:0004721">
    <property type="term" value="F:phosphoprotein phosphatase activity"/>
    <property type="evidence" value="ECO:0007669"/>
    <property type="project" value="TreeGrafter"/>
</dbReference>
<dbReference type="GO" id="GO:0016036">
    <property type="term" value="P:cellular response to phosphate starvation"/>
    <property type="evidence" value="ECO:0007669"/>
    <property type="project" value="TreeGrafter"/>
</dbReference>
<dbReference type="InterPro" id="IPR005467">
    <property type="entry name" value="His_kinase_dom"/>
</dbReference>
<dbReference type="InterPro" id="IPR050351">
    <property type="entry name" value="BphY/WalK/GraS-like"/>
</dbReference>
<dbReference type="Pfam" id="PF02518">
    <property type="entry name" value="HATPase_c"/>
    <property type="match status" value="1"/>
</dbReference>
<comment type="catalytic activity">
    <reaction evidence="1">
        <text>ATP + protein L-histidine = ADP + protein N-phospho-L-histidine.</text>
        <dbReference type="EC" id="2.7.13.3"/>
    </reaction>
</comment>
<dbReference type="CDD" id="cd00075">
    <property type="entry name" value="HATPase"/>
    <property type="match status" value="1"/>
</dbReference>
<gene>
    <name evidence="8" type="ORF">GS601_16645</name>
</gene>
<evidence type="ECO:0000256" key="1">
    <source>
        <dbReference type="ARBA" id="ARBA00000085"/>
    </source>
</evidence>
<sequence length="437" mass="49307">MSVLWFLLGLAIGSAALLIYRLRLSSRLKQLTHALKADQAGVGFSLTSQLTLAIAHHQELNHELEQRLETWKQIVNAAPIGFLQVDEENQLLWHNPEAYKLLNFPPGVHHPPRLLLELVRSYELDSLIEKTRNSQQPRQRDWIFYPAAVDTENVSDPRPMPLRGTAFPLAEGNVGVFLENRQEALTLTQQRDRWASDVAHELRTPLTSIRLVAETLQSRLELPLRDWVDRLLHETIRLSMLVQELLDLGQLEMNPSQRLRLKEVDLIPIIYAAWNSLDPLATEKQVYLSHTGLESAIVKVDEARFHRVFLNLFDNSIKYSPIGQPVQVQIDLHESGSTPCLKIEVIDQGEGFPEQALTHVFERFYRADPSRSRPDRSCEGGVTTAPVQYSSGSGLGLAIVRQIIEAHQGSVRAKNHPKTGGACVQIVIPFSNSSLLK</sequence>
<dbReference type="Pfam" id="PF00512">
    <property type="entry name" value="HisKA"/>
    <property type="match status" value="1"/>
</dbReference>
<name>A0A8J7Z372_9CYAN</name>
<organism evidence="8 9">
    <name type="scientific">Myxacorys almedinensis A</name>
    <dbReference type="NCBI Taxonomy" id="2690445"/>
    <lineage>
        <taxon>Bacteria</taxon>
        <taxon>Bacillati</taxon>
        <taxon>Cyanobacteriota</taxon>
        <taxon>Cyanophyceae</taxon>
        <taxon>Leptolyngbyales</taxon>
        <taxon>Leptolyngbyaceae</taxon>
        <taxon>Myxacorys</taxon>
        <taxon>Myxacorys almedinensis</taxon>
    </lineage>
</organism>
<dbReference type="EC" id="2.7.13.3" evidence="2"/>
<dbReference type="Gene3D" id="3.30.565.10">
    <property type="entry name" value="Histidine kinase-like ATPase, C-terminal domain"/>
    <property type="match status" value="1"/>
</dbReference>
<evidence type="ECO:0000313" key="9">
    <source>
        <dbReference type="Proteomes" id="UP000646053"/>
    </source>
</evidence>
<dbReference type="AlphaFoldDB" id="A0A8J7Z372"/>
<dbReference type="InterPro" id="IPR036890">
    <property type="entry name" value="HATPase_C_sf"/>
</dbReference>
<keyword evidence="4" id="KW-0808">Transferase</keyword>
<evidence type="ECO:0000313" key="8">
    <source>
        <dbReference type="EMBL" id="NDJ18894.1"/>
    </source>
</evidence>
<dbReference type="InterPro" id="IPR003594">
    <property type="entry name" value="HATPase_dom"/>
</dbReference>
<keyword evidence="6" id="KW-0902">Two-component regulatory system</keyword>
<dbReference type="SUPFAM" id="SSF55785">
    <property type="entry name" value="PYP-like sensor domain (PAS domain)"/>
    <property type="match status" value="1"/>
</dbReference>
<dbReference type="GO" id="GO:0000155">
    <property type="term" value="F:phosphorelay sensor kinase activity"/>
    <property type="evidence" value="ECO:0007669"/>
    <property type="project" value="InterPro"/>
</dbReference>
<dbReference type="Gene3D" id="1.10.287.130">
    <property type="match status" value="1"/>
</dbReference>
<dbReference type="GO" id="GO:0005886">
    <property type="term" value="C:plasma membrane"/>
    <property type="evidence" value="ECO:0007669"/>
    <property type="project" value="TreeGrafter"/>
</dbReference>
<accession>A0A8J7Z372</accession>
<comment type="caution">
    <text evidence="8">The sequence shown here is derived from an EMBL/GenBank/DDBJ whole genome shotgun (WGS) entry which is preliminary data.</text>
</comment>
<evidence type="ECO:0000256" key="3">
    <source>
        <dbReference type="ARBA" id="ARBA00022553"/>
    </source>
</evidence>
<dbReference type="Proteomes" id="UP000646053">
    <property type="component" value="Unassembled WGS sequence"/>
</dbReference>
<keyword evidence="5 8" id="KW-0418">Kinase</keyword>
<evidence type="ECO:0000256" key="6">
    <source>
        <dbReference type="ARBA" id="ARBA00023012"/>
    </source>
</evidence>
<dbReference type="InterPro" id="IPR035965">
    <property type="entry name" value="PAS-like_dom_sf"/>
</dbReference>
<dbReference type="SUPFAM" id="SSF47384">
    <property type="entry name" value="Homodimeric domain of signal transducing histidine kinase"/>
    <property type="match status" value="1"/>
</dbReference>
<keyword evidence="3" id="KW-0597">Phosphoprotein</keyword>
<dbReference type="SUPFAM" id="SSF55874">
    <property type="entry name" value="ATPase domain of HSP90 chaperone/DNA topoisomerase II/histidine kinase"/>
    <property type="match status" value="1"/>
</dbReference>
<dbReference type="PANTHER" id="PTHR45453">
    <property type="entry name" value="PHOSPHATE REGULON SENSOR PROTEIN PHOR"/>
    <property type="match status" value="1"/>
</dbReference>
<dbReference type="InterPro" id="IPR004358">
    <property type="entry name" value="Sig_transdc_His_kin-like_C"/>
</dbReference>
<dbReference type="InterPro" id="IPR003661">
    <property type="entry name" value="HisK_dim/P_dom"/>
</dbReference>
<evidence type="ECO:0000259" key="7">
    <source>
        <dbReference type="PROSITE" id="PS50109"/>
    </source>
</evidence>
<dbReference type="InterPro" id="IPR036097">
    <property type="entry name" value="HisK_dim/P_sf"/>
</dbReference>
<dbReference type="SMART" id="SM00388">
    <property type="entry name" value="HisKA"/>
    <property type="match status" value="1"/>
</dbReference>
<dbReference type="SMART" id="SM00387">
    <property type="entry name" value="HATPase_c"/>
    <property type="match status" value="1"/>
</dbReference>
<evidence type="ECO:0000256" key="5">
    <source>
        <dbReference type="ARBA" id="ARBA00022777"/>
    </source>
</evidence>
<dbReference type="CDD" id="cd00082">
    <property type="entry name" value="HisKA"/>
    <property type="match status" value="1"/>
</dbReference>
<proteinExistence type="predicted"/>
<reference evidence="8" key="1">
    <citation type="submission" date="2019-12" db="EMBL/GenBank/DDBJ databases">
        <title>High-Quality draft genome sequences of three cyanobacteria isolated from the limestone walls of the Old Cathedral of Coimbra.</title>
        <authorList>
            <person name="Tiago I."/>
            <person name="Soares F."/>
            <person name="Portugal A."/>
        </authorList>
    </citation>
    <scope>NUCLEOTIDE SEQUENCE</scope>
    <source>
        <strain evidence="8">A</strain>
    </source>
</reference>
<dbReference type="EMBL" id="WVIE01000021">
    <property type="protein sequence ID" value="NDJ18894.1"/>
    <property type="molecule type" value="Genomic_DNA"/>
</dbReference>
<evidence type="ECO:0000256" key="2">
    <source>
        <dbReference type="ARBA" id="ARBA00012438"/>
    </source>
</evidence>
<dbReference type="PROSITE" id="PS50109">
    <property type="entry name" value="HIS_KIN"/>
    <property type="match status" value="1"/>
</dbReference>
<dbReference type="PANTHER" id="PTHR45453:SF1">
    <property type="entry name" value="PHOSPHATE REGULON SENSOR PROTEIN PHOR"/>
    <property type="match status" value="1"/>
</dbReference>
<evidence type="ECO:0000256" key="4">
    <source>
        <dbReference type="ARBA" id="ARBA00022679"/>
    </source>
</evidence>
<feature type="domain" description="Histidine kinase" evidence="7">
    <location>
        <begin position="197"/>
        <end position="432"/>
    </location>
</feature>